<feature type="domain" description="HTH merR-type" evidence="1">
    <location>
        <begin position="1"/>
        <end position="68"/>
    </location>
</feature>
<organism evidence="2 3">
    <name type="scientific">Enterocloster asparagiformis</name>
    <dbReference type="NCBI Taxonomy" id="333367"/>
    <lineage>
        <taxon>Bacteria</taxon>
        <taxon>Bacillati</taxon>
        <taxon>Bacillota</taxon>
        <taxon>Clostridia</taxon>
        <taxon>Lachnospirales</taxon>
        <taxon>Lachnospiraceae</taxon>
        <taxon>Enterocloster</taxon>
    </lineage>
</organism>
<gene>
    <name evidence="2" type="ORF">DWV29_21320</name>
</gene>
<dbReference type="GO" id="GO:0003677">
    <property type="term" value="F:DNA binding"/>
    <property type="evidence" value="ECO:0007669"/>
    <property type="project" value="InterPro"/>
</dbReference>
<dbReference type="RefSeq" id="WP_007715640.1">
    <property type="nucleotide sequence ID" value="NZ_QSBM01000019.1"/>
</dbReference>
<dbReference type="OrthoDB" id="1770985at2"/>
<evidence type="ECO:0000259" key="1">
    <source>
        <dbReference type="SMART" id="SM00422"/>
    </source>
</evidence>
<dbReference type="Gene3D" id="3.40.50.150">
    <property type="entry name" value="Vaccinia Virus protein VP39"/>
    <property type="match status" value="1"/>
</dbReference>
<dbReference type="AlphaFoldDB" id="A0A413F9Z8"/>
<sequence length="411" mass="47706">MWTGQFAKRHNISQSTIGFYIKQGLLAPAIVNGRYDFRESDDLDMQLIAELKRLQFNLEDISVAVTQFRIFKDSVAPADQRLLSMFINKRMELLEEQARLQSSLTFLEQTICMMQERENAREAKTQVNGLDIRFLPLLNCPCGKRLTMNLEQIESGQIRNASLSCTCGYNAVIENGILINPKGECLPTPPVYTYFHPDEEMTGEMRNYLYHLYRQMESMLSDSSCNGKVILETHIGNSSFLLQKAKVLSPSSLYIFCDPQYEVIAREKKLLDALDRQLNTMCIVSNYQVFPLERGCVDFIIDYFQNTSFDLFTDGFVFPRWKRYLHQGSKLIGVFIDIPHNSRSAVKFKAIHPDCTPNMHSFEDFKHSLKEHGFVIEQLYQPDPLSRSYHPWHYPGDKLHYYCYCARLEKP</sequence>
<evidence type="ECO:0000313" key="2">
    <source>
        <dbReference type="EMBL" id="RGX25443.1"/>
    </source>
</evidence>
<dbReference type="InterPro" id="IPR029063">
    <property type="entry name" value="SAM-dependent_MTases_sf"/>
</dbReference>
<evidence type="ECO:0000313" key="3">
    <source>
        <dbReference type="Proteomes" id="UP000283880"/>
    </source>
</evidence>
<dbReference type="SUPFAM" id="SSF46955">
    <property type="entry name" value="Putative DNA-binding domain"/>
    <property type="match status" value="1"/>
</dbReference>
<dbReference type="Proteomes" id="UP000283880">
    <property type="component" value="Unassembled WGS sequence"/>
</dbReference>
<dbReference type="Gene3D" id="1.10.1660.10">
    <property type="match status" value="1"/>
</dbReference>
<dbReference type="EMBL" id="QSBM01000019">
    <property type="protein sequence ID" value="RGX25443.1"/>
    <property type="molecule type" value="Genomic_DNA"/>
</dbReference>
<dbReference type="InterPro" id="IPR009061">
    <property type="entry name" value="DNA-bd_dom_put_sf"/>
</dbReference>
<comment type="caution">
    <text evidence="2">The sequence shown here is derived from an EMBL/GenBank/DDBJ whole genome shotgun (WGS) entry which is preliminary data.</text>
</comment>
<dbReference type="Pfam" id="PF13411">
    <property type="entry name" value="MerR_1"/>
    <property type="match status" value="1"/>
</dbReference>
<dbReference type="GO" id="GO:0006355">
    <property type="term" value="P:regulation of DNA-templated transcription"/>
    <property type="evidence" value="ECO:0007669"/>
    <property type="project" value="InterPro"/>
</dbReference>
<dbReference type="SMART" id="SM00422">
    <property type="entry name" value="HTH_MERR"/>
    <property type="match status" value="1"/>
</dbReference>
<dbReference type="InterPro" id="IPR000551">
    <property type="entry name" value="MerR-type_HTH_dom"/>
</dbReference>
<reference evidence="2 3" key="1">
    <citation type="submission" date="2018-08" db="EMBL/GenBank/DDBJ databases">
        <title>A genome reference for cultivated species of the human gut microbiota.</title>
        <authorList>
            <person name="Zou Y."/>
            <person name="Xue W."/>
            <person name="Luo G."/>
        </authorList>
    </citation>
    <scope>NUCLEOTIDE SEQUENCE [LARGE SCALE GENOMIC DNA]</scope>
    <source>
        <strain evidence="2 3">AF04-15</strain>
    </source>
</reference>
<proteinExistence type="predicted"/>
<protein>
    <submittedName>
        <fullName evidence="2">MerR family transcriptional regulator</fullName>
    </submittedName>
</protein>
<name>A0A413F9Z8_9FIRM</name>
<accession>A0A413F9Z8</accession>
<dbReference type="SUPFAM" id="SSF53335">
    <property type="entry name" value="S-adenosyl-L-methionine-dependent methyltransferases"/>
    <property type="match status" value="1"/>
</dbReference>